<dbReference type="EMBL" id="CAJB01000138">
    <property type="protein sequence ID" value="CCH77785.1"/>
    <property type="molecule type" value="Genomic_DNA"/>
</dbReference>
<accession>A0A077M0P6</accession>
<name>A0A077M0P6_9MICO</name>
<comment type="caution">
    <text evidence="1">The sequence shown here is derived from an EMBL/GenBank/DDBJ whole genome shotgun (WGS) entry which is preliminary data.</text>
</comment>
<evidence type="ECO:0000313" key="1">
    <source>
        <dbReference type="EMBL" id="CCH77785.1"/>
    </source>
</evidence>
<dbReference type="Proteomes" id="UP000035721">
    <property type="component" value="Unassembled WGS sequence"/>
</dbReference>
<reference evidence="1 2" key="1">
    <citation type="journal article" date="2013" name="ISME J.">
        <title>A metabolic model for members of the genus Tetrasphaera involved in enhanced biological phosphorus removal.</title>
        <authorList>
            <person name="Kristiansen R."/>
            <person name="Nguyen H.T.T."/>
            <person name="Saunders A.M."/>
            <person name="Nielsen J.L."/>
            <person name="Wimmer R."/>
            <person name="Le V.Q."/>
            <person name="McIlroy S.J."/>
            <person name="Petrovski S."/>
            <person name="Seviour R.J."/>
            <person name="Calteau A."/>
            <person name="Nielsen K.L."/>
            <person name="Nielsen P.H."/>
        </authorList>
    </citation>
    <scope>NUCLEOTIDE SEQUENCE [LARGE SCALE GENOMIC DNA]</scope>
    <source>
        <strain evidence="1 2">T1-X7</strain>
    </source>
</reference>
<sequence length="34" mass="3830">MYAAFALIIGGFALLVLRQPRKRDEDDHDDGARV</sequence>
<protein>
    <submittedName>
        <fullName evidence="1">Uncharacterized protein</fullName>
    </submittedName>
</protein>
<dbReference type="AlphaFoldDB" id="A0A077M0P6"/>
<evidence type="ECO:0000313" key="2">
    <source>
        <dbReference type="Proteomes" id="UP000035721"/>
    </source>
</evidence>
<keyword evidence="2" id="KW-1185">Reference proteome</keyword>
<organism evidence="1 2">
    <name type="scientific">Nostocoides japonicum T1-X7</name>
    <dbReference type="NCBI Taxonomy" id="1194083"/>
    <lineage>
        <taxon>Bacteria</taxon>
        <taxon>Bacillati</taxon>
        <taxon>Actinomycetota</taxon>
        <taxon>Actinomycetes</taxon>
        <taxon>Micrococcales</taxon>
        <taxon>Intrasporangiaceae</taxon>
        <taxon>Nostocoides</taxon>
    </lineage>
</organism>
<proteinExistence type="predicted"/>
<gene>
    <name evidence="1" type="ORF">BN12_2220010</name>
</gene>